<accession>A0A8H7C815</accession>
<dbReference type="EMBL" id="JABXXO010000011">
    <property type="protein sequence ID" value="KAF7763943.1"/>
    <property type="molecule type" value="Genomic_DNA"/>
</dbReference>
<protein>
    <submittedName>
        <fullName evidence="2">Uncharacterized protein</fullName>
    </submittedName>
</protein>
<feature type="region of interest" description="Disordered" evidence="1">
    <location>
        <begin position="358"/>
        <end position="380"/>
    </location>
</feature>
<name>A0A8H7C815_AGABI</name>
<sequence>MDDDEDVEVHQGVKDSIHNPSNNRYSTLSDESHETRQMETMEVNERIDPASMRPVKDNKITMNGLTYTAPPIEDFPTPQVTSPVTRGLATNLTENFDNIPGIKLWVRPWGAYFSTDLQTTRSTIAKTLTDFLCRDKLVDLLQPDIEKKERLDPGGAPWHFLVINLTQDEYDIAIKTKVIASKRATLFILPYTQPIPNFVMLLKNITYDEDQVTAGIERVEKAIRDALISTPTLDRNLMELVEDPSRAGLELDLFIREVNVSLYKLSDPKGPSHVWKVFSSKMPSFSSIQSFNRFISRLLEISYPTTGYGTGQPATGPENYGCQMCKSRDHMKAECPFPVIPGWMNPIDDEIPWFLNTKRGGKAGRGNRGRGRAITRGRRF</sequence>
<organism evidence="2 3">
    <name type="scientific">Agaricus bisporus var. burnettii</name>
    <dbReference type="NCBI Taxonomy" id="192524"/>
    <lineage>
        <taxon>Eukaryota</taxon>
        <taxon>Fungi</taxon>
        <taxon>Dikarya</taxon>
        <taxon>Basidiomycota</taxon>
        <taxon>Agaricomycotina</taxon>
        <taxon>Agaricomycetes</taxon>
        <taxon>Agaricomycetidae</taxon>
        <taxon>Agaricales</taxon>
        <taxon>Agaricineae</taxon>
        <taxon>Agaricaceae</taxon>
        <taxon>Agaricus</taxon>
    </lineage>
</organism>
<dbReference type="AlphaFoldDB" id="A0A8H7C815"/>
<proteinExistence type="predicted"/>
<evidence type="ECO:0000313" key="2">
    <source>
        <dbReference type="EMBL" id="KAF7763943.1"/>
    </source>
</evidence>
<evidence type="ECO:0000313" key="3">
    <source>
        <dbReference type="Proteomes" id="UP000629468"/>
    </source>
</evidence>
<feature type="compositionally biased region" description="Basic residues" evidence="1">
    <location>
        <begin position="359"/>
        <end position="380"/>
    </location>
</feature>
<feature type="region of interest" description="Disordered" evidence="1">
    <location>
        <begin position="1"/>
        <end position="36"/>
    </location>
</feature>
<comment type="caution">
    <text evidence="2">The sequence shown here is derived from an EMBL/GenBank/DDBJ whole genome shotgun (WGS) entry which is preliminary data.</text>
</comment>
<gene>
    <name evidence="2" type="ORF">Agabi119p4_8480</name>
</gene>
<feature type="compositionally biased region" description="Polar residues" evidence="1">
    <location>
        <begin position="18"/>
        <end position="29"/>
    </location>
</feature>
<evidence type="ECO:0000256" key="1">
    <source>
        <dbReference type="SAM" id="MobiDB-lite"/>
    </source>
</evidence>
<reference evidence="2 3" key="1">
    <citation type="journal article" name="Sci. Rep.">
        <title>Telomere-to-telomere assembled and centromere annotated genomes of the two main subspecies of the button mushroom Agaricus bisporus reveal especially polymorphic chromosome ends.</title>
        <authorList>
            <person name="Sonnenberg A.S.M."/>
            <person name="Sedaghat-Telgerd N."/>
            <person name="Lavrijssen B."/>
            <person name="Ohm R.A."/>
            <person name="Hendrickx P.M."/>
            <person name="Scholtmeijer K."/>
            <person name="Baars J.J.P."/>
            <person name="van Peer A."/>
        </authorList>
    </citation>
    <scope>NUCLEOTIDE SEQUENCE [LARGE SCALE GENOMIC DNA]</scope>
    <source>
        <strain evidence="2 3">H119_p4</strain>
    </source>
</reference>
<dbReference type="Proteomes" id="UP000629468">
    <property type="component" value="Unassembled WGS sequence"/>
</dbReference>
<feature type="compositionally biased region" description="Basic and acidic residues" evidence="1">
    <location>
        <begin position="8"/>
        <end position="17"/>
    </location>
</feature>